<dbReference type="Proteomes" id="UP000291084">
    <property type="component" value="Chromosome 6"/>
</dbReference>
<dbReference type="EMBL" id="AP015039">
    <property type="protein sequence ID" value="BAT89519.1"/>
    <property type="molecule type" value="Genomic_DNA"/>
</dbReference>
<dbReference type="AlphaFoldDB" id="A0A0S3S9H5"/>
<evidence type="ECO:0000256" key="1">
    <source>
        <dbReference type="SAM" id="MobiDB-lite"/>
    </source>
</evidence>
<evidence type="ECO:0000313" key="2">
    <source>
        <dbReference type="EMBL" id="BAT89519.1"/>
    </source>
</evidence>
<accession>A0A0S3S9H5</accession>
<protein>
    <submittedName>
        <fullName evidence="2">Uncharacterized protein</fullName>
    </submittedName>
</protein>
<proteinExistence type="predicted"/>
<organism evidence="2 3">
    <name type="scientific">Vigna angularis var. angularis</name>
    <dbReference type="NCBI Taxonomy" id="157739"/>
    <lineage>
        <taxon>Eukaryota</taxon>
        <taxon>Viridiplantae</taxon>
        <taxon>Streptophyta</taxon>
        <taxon>Embryophyta</taxon>
        <taxon>Tracheophyta</taxon>
        <taxon>Spermatophyta</taxon>
        <taxon>Magnoliopsida</taxon>
        <taxon>eudicotyledons</taxon>
        <taxon>Gunneridae</taxon>
        <taxon>Pentapetalae</taxon>
        <taxon>rosids</taxon>
        <taxon>fabids</taxon>
        <taxon>Fabales</taxon>
        <taxon>Fabaceae</taxon>
        <taxon>Papilionoideae</taxon>
        <taxon>50 kb inversion clade</taxon>
        <taxon>NPAAA clade</taxon>
        <taxon>indigoferoid/millettioid clade</taxon>
        <taxon>Phaseoleae</taxon>
        <taxon>Vigna</taxon>
    </lineage>
</organism>
<feature type="compositionally biased region" description="Polar residues" evidence="1">
    <location>
        <begin position="65"/>
        <end position="76"/>
    </location>
</feature>
<reference evidence="2 3" key="1">
    <citation type="journal article" date="2015" name="Sci. Rep.">
        <title>The power of single molecule real-time sequencing technology in the de novo assembly of a eukaryotic genome.</title>
        <authorList>
            <person name="Sakai H."/>
            <person name="Naito K."/>
            <person name="Ogiso-Tanaka E."/>
            <person name="Takahashi Y."/>
            <person name="Iseki K."/>
            <person name="Muto C."/>
            <person name="Satou K."/>
            <person name="Teruya K."/>
            <person name="Shiroma A."/>
            <person name="Shimoji M."/>
            <person name="Hirano T."/>
            <person name="Itoh T."/>
            <person name="Kaga A."/>
            <person name="Tomooka N."/>
        </authorList>
    </citation>
    <scope>NUCLEOTIDE SEQUENCE [LARGE SCALE GENOMIC DNA]</scope>
    <source>
        <strain evidence="3">cv. Shumari</strain>
    </source>
</reference>
<feature type="compositionally biased region" description="Basic residues" evidence="1">
    <location>
        <begin position="27"/>
        <end position="47"/>
    </location>
</feature>
<sequence length="76" mass="8997">MDERNTYLECIPKEWQNMQNQSPKHTATLKKSHKYPYKKLTKNPYKKLTKDELSQENQIRKKSVAQESVTNQTEAA</sequence>
<gene>
    <name evidence="2" type="primary">Vigan.06G049100</name>
    <name evidence="2" type="ORF">VIGAN_06049100</name>
</gene>
<name>A0A0S3S9H5_PHAAN</name>
<feature type="region of interest" description="Disordered" evidence="1">
    <location>
        <begin position="18"/>
        <end position="76"/>
    </location>
</feature>
<keyword evidence="3" id="KW-1185">Reference proteome</keyword>
<evidence type="ECO:0000313" key="3">
    <source>
        <dbReference type="Proteomes" id="UP000291084"/>
    </source>
</evidence>